<gene>
    <name evidence="2" type="ORF">CDAR_90761</name>
</gene>
<evidence type="ECO:0000313" key="3">
    <source>
        <dbReference type="Proteomes" id="UP001054837"/>
    </source>
</evidence>
<accession>A0AAV4RPD0</accession>
<reference evidence="2 3" key="1">
    <citation type="submission" date="2021-06" db="EMBL/GenBank/DDBJ databases">
        <title>Caerostris darwini draft genome.</title>
        <authorList>
            <person name="Kono N."/>
            <person name="Arakawa K."/>
        </authorList>
    </citation>
    <scope>NUCLEOTIDE SEQUENCE [LARGE SCALE GENOMIC DNA]</scope>
</reference>
<dbReference type="AlphaFoldDB" id="A0AAV4RPD0"/>
<sequence>MTQPTKTANPDPNSDAVRRTAFVLSKDVVQGFRSRSEKENHSEDGLDAKGDRQTLIDASKTLIVPGNSS</sequence>
<feature type="compositionally biased region" description="Basic and acidic residues" evidence="1">
    <location>
        <begin position="34"/>
        <end position="54"/>
    </location>
</feature>
<protein>
    <submittedName>
        <fullName evidence="2">Uncharacterized protein</fullName>
    </submittedName>
</protein>
<feature type="region of interest" description="Disordered" evidence="1">
    <location>
        <begin position="31"/>
        <end position="69"/>
    </location>
</feature>
<proteinExistence type="predicted"/>
<dbReference type="Proteomes" id="UP001054837">
    <property type="component" value="Unassembled WGS sequence"/>
</dbReference>
<dbReference type="EMBL" id="BPLQ01006564">
    <property type="protein sequence ID" value="GIY23595.1"/>
    <property type="molecule type" value="Genomic_DNA"/>
</dbReference>
<evidence type="ECO:0000256" key="1">
    <source>
        <dbReference type="SAM" id="MobiDB-lite"/>
    </source>
</evidence>
<name>A0AAV4RPD0_9ARAC</name>
<evidence type="ECO:0000313" key="2">
    <source>
        <dbReference type="EMBL" id="GIY23595.1"/>
    </source>
</evidence>
<organism evidence="2 3">
    <name type="scientific">Caerostris darwini</name>
    <dbReference type="NCBI Taxonomy" id="1538125"/>
    <lineage>
        <taxon>Eukaryota</taxon>
        <taxon>Metazoa</taxon>
        <taxon>Ecdysozoa</taxon>
        <taxon>Arthropoda</taxon>
        <taxon>Chelicerata</taxon>
        <taxon>Arachnida</taxon>
        <taxon>Araneae</taxon>
        <taxon>Araneomorphae</taxon>
        <taxon>Entelegynae</taxon>
        <taxon>Araneoidea</taxon>
        <taxon>Araneidae</taxon>
        <taxon>Caerostris</taxon>
    </lineage>
</organism>
<keyword evidence="3" id="KW-1185">Reference proteome</keyword>
<comment type="caution">
    <text evidence="2">The sequence shown here is derived from an EMBL/GenBank/DDBJ whole genome shotgun (WGS) entry which is preliminary data.</text>
</comment>